<proteinExistence type="predicted"/>
<sequence length="153" mass="17489">MAELKLGYSVETHITSLGFVTEARALWLIVAMPPFATMMMSKNDWMLRSFPALTRLGTHITFSLINTKASWLLPFTYINLLPFTHRDAIFEQDILYVKMKHIENAAHNFPSAKLRALNKLIRNCIALEETKTEMHNSLFRDSYTLSRGSPSAP</sequence>
<accession>A0A4Y1RYA3</accession>
<dbReference type="AlphaFoldDB" id="A0A4Y1RYA3"/>
<evidence type="ECO:0000313" key="1">
    <source>
        <dbReference type="EMBL" id="BBH08753.1"/>
    </source>
</evidence>
<protein>
    <submittedName>
        <fullName evidence="1">Uncharacterized protein</fullName>
    </submittedName>
</protein>
<gene>
    <name evidence="1" type="ORF">Prudu_021033</name>
</gene>
<feature type="non-terminal residue" evidence="1">
    <location>
        <position position="153"/>
    </location>
</feature>
<dbReference type="EMBL" id="AP019304">
    <property type="protein sequence ID" value="BBH08753.1"/>
    <property type="molecule type" value="Genomic_DNA"/>
</dbReference>
<organism evidence="1">
    <name type="scientific">Prunus dulcis</name>
    <name type="common">Almond</name>
    <name type="synonym">Amygdalus dulcis</name>
    <dbReference type="NCBI Taxonomy" id="3755"/>
    <lineage>
        <taxon>Eukaryota</taxon>
        <taxon>Viridiplantae</taxon>
        <taxon>Streptophyta</taxon>
        <taxon>Embryophyta</taxon>
        <taxon>Tracheophyta</taxon>
        <taxon>Spermatophyta</taxon>
        <taxon>Magnoliopsida</taxon>
        <taxon>eudicotyledons</taxon>
        <taxon>Gunneridae</taxon>
        <taxon>Pentapetalae</taxon>
        <taxon>rosids</taxon>
        <taxon>fabids</taxon>
        <taxon>Rosales</taxon>
        <taxon>Rosaceae</taxon>
        <taxon>Amygdaloideae</taxon>
        <taxon>Amygdaleae</taxon>
        <taxon>Prunus</taxon>
    </lineage>
</organism>
<reference evidence="1" key="1">
    <citation type="journal article" date="2019" name="Science">
        <title>Mutation of a bHLH transcription factor allowed almond domestication.</title>
        <authorList>
            <person name="Sanchez-Perez R."/>
            <person name="Pavan S."/>
            <person name="Mazzeo R."/>
            <person name="Moldovan C."/>
            <person name="Aiese Cigliano R."/>
            <person name="Del Cueto J."/>
            <person name="Ricciardi F."/>
            <person name="Lotti C."/>
            <person name="Ricciardi L."/>
            <person name="Dicenta F."/>
            <person name="Lopez-Marques R.L."/>
            <person name="Lindberg Moller B."/>
        </authorList>
    </citation>
    <scope>NUCLEOTIDE SEQUENCE</scope>
</reference>
<name>A0A4Y1RYA3_PRUDU</name>